<evidence type="ECO:0000313" key="2">
    <source>
        <dbReference type="Proteomes" id="UP000268094"/>
    </source>
</evidence>
<gene>
    <name evidence="1" type="ORF">D7V88_39125</name>
</gene>
<comment type="caution">
    <text evidence="1">The sequence shown here is derived from an EMBL/GenBank/DDBJ whole genome shotgun (WGS) entry which is preliminary data.</text>
</comment>
<reference evidence="2" key="1">
    <citation type="submission" date="2018-09" db="EMBL/GenBank/DDBJ databases">
        <authorList>
            <person name="Livingstone P.G."/>
            <person name="Whitworth D.E."/>
        </authorList>
    </citation>
    <scope>NUCLEOTIDE SEQUENCE [LARGE SCALE GENOMIC DNA]</scope>
    <source>
        <strain evidence="2">CA054A</strain>
    </source>
</reference>
<dbReference type="OrthoDB" id="5519973at2"/>
<evidence type="ECO:0000313" key="1">
    <source>
        <dbReference type="EMBL" id="RKG71719.1"/>
    </source>
</evidence>
<sequence length="80" mass="8721">MQRLIDERFGTGRAGMGPFLEELEQGLAVLLPGPGDARLAPEAQQASRAELTSTLDTLEDVLEAFHRSGRARNVTGWGER</sequence>
<dbReference type="EMBL" id="RAVZ01000510">
    <property type="protein sequence ID" value="RKG71719.1"/>
    <property type="molecule type" value="Genomic_DNA"/>
</dbReference>
<dbReference type="Proteomes" id="UP000268094">
    <property type="component" value="Unassembled WGS sequence"/>
</dbReference>
<protein>
    <submittedName>
        <fullName evidence="1">Uncharacterized protein</fullName>
    </submittedName>
</protein>
<name>A0A3A8HK73_9BACT</name>
<keyword evidence="2" id="KW-1185">Reference proteome</keyword>
<proteinExistence type="predicted"/>
<dbReference type="AlphaFoldDB" id="A0A3A8HK73"/>
<accession>A0A3A8HK73</accession>
<organism evidence="1 2">
    <name type="scientific">Corallococcus terminator</name>
    <dbReference type="NCBI Taxonomy" id="2316733"/>
    <lineage>
        <taxon>Bacteria</taxon>
        <taxon>Pseudomonadati</taxon>
        <taxon>Myxococcota</taxon>
        <taxon>Myxococcia</taxon>
        <taxon>Myxococcales</taxon>
        <taxon>Cystobacterineae</taxon>
        <taxon>Myxococcaceae</taxon>
        <taxon>Corallococcus</taxon>
    </lineage>
</organism>